<comment type="catalytic activity">
    <reaction evidence="7">
        <text>aldehydo-D-galacturonate = keto-D-tagaturonate</text>
        <dbReference type="Rhea" id="RHEA:27702"/>
        <dbReference type="ChEBI" id="CHEBI:12952"/>
        <dbReference type="ChEBI" id="CHEBI:17886"/>
    </reaction>
</comment>
<evidence type="ECO:0000256" key="5">
    <source>
        <dbReference type="ARBA" id="ARBA00020555"/>
    </source>
</evidence>
<reference evidence="8 9" key="1">
    <citation type="submission" date="2016-10" db="EMBL/GenBank/DDBJ databases">
        <authorList>
            <person name="de Groot N.N."/>
        </authorList>
    </citation>
    <scope>NUCLEOTIDE SEQUENCE [LARGE SCALE GENOMIC DNA]</scope>
    <source>
        <strain evidence="8 9">DSM 21668</strain>
    </source>
</reference>
<accession>A0A1G9RVM8</accession>
<dbReference type="NCBIfam" id="NF002794">
    <property type="entry name" value="PRK02925.1"/>
    <property type="match status" value="1"/>
</dbReference>
<protein>
    <recommendedName>
        <fullName evidence="5 7">Uronate isomerase</fullName>
        <ecNumber evidence="4 7">5.3.1.12</ecNumber>
    </recommendedName>
    <alternativeName>
        <fullName evidence="7">Glucuronate isomerase</fullName>
    </alternativeName>
    <alternativeName>
        <fullName evidence="7">Uronic isomerase</fullName>
    </alternativeName>
</protein>
<dbReference type="GO" id="GO:0008880">
    <property type="term" value="F:glucuronate isomerase activity"/>
    <property type="evidence" value="ECO:0007669"/>
    <property type="project" value="UniProtKB-UniRule"/>
</dbReference>
<dbReference type="PANTHER" id="PTHR30068:SF4">
    <property type="entry name" value="URONATE ISOMERASE"/>
    <property type="match status" value="1"/>
</dbReference>
<sequence>MNATLLSVKPFLSEDFLLQTETARVLYHDFAREMPIIDYHCHLPPDQIAEDRRFANLSQIWLYGDHYKWRAMRTNGVSERYCTGEASDFEKFEKWAETVPYTMRNPLYHWTHLELQRYFNIDRVLNPASAKDIYDEATSLLQTPDYSVRNLLRRMNVEVVCTTDDPTDDLRFHQQLAKEGFEVKVLPTFRPDKAMLSIDDTNLFNEYVDKVEGLTGGSIATYDDYVAGLRKRHDFFASLGGRLSDHGLEQIYSVEYTESEIRTIFAKARSGQLPTFEERQKFKSAMLIEFALMDWEKGWTQQYHLGALRNNNTRLLRQLGPDTGWDSIGDFDQARPLATFLGMLDNENKLAKTILYNLNPAHNDVFATMIGNFNDGTLPGKIQWGSGWWFLDQKDGMEKQMNTLSNMGLLSRFLGMLTDSRSFLSYPRHEYFRRILCNLIGNDVENGELPADLEWLGQMVQNICYHNAKNYFQF</sequence>
<name>A0A1G9RVM8_9BACT</name>
<organism evidence="8 9">
    <name type="scientific">Siphonobacter aquaeclarae</name>
    <dbReference type="NCBI Taxonomy" id="563176"/>
    <lineage>
        <taxon>Bacteria</taxon>
        <taxon>Pseudomonadati</taxon>
        <taxon>Bacteroidota</taxon>
        <taxon>Cytophagia</taxon>
        <taxon>Cytophagales</taxon>
        <taxon>Cytophagaceae</taxon>
        <taxon>Siphonobacter</taxon>
    </lineage>
</organism>
<dbReference type="SUPFAM" id="SSF51556">
    <property type="entry name" value="Metallo-dependent hydrolases"/>
    <property type="match status" value="1"/>
</dbReference>
<comment type="pathway">
    <text evidence="2 7">Carbohydrate metabolism; pentose and glucuronate interconversion.</text>
</comment>
<dbReference type="InterPro" id="IPR003766">
    <property type="entry name" value="Uronate_isomerase"/>
</dbReference>
<evidence type="ECO:0000256" key="2">
    <source>
        <dbReference type="ARBA" id="ARBA00004892"/>
    </source>
</evidence>
<evidence type="ECO:0000256" key="6">
    <source>
        <dbReference type="ARBA" id="ARBA00023235"/>
    </source>
</evidence>
<gene>
    <name evidence="7" type="primary">uxaC</name>
    <name evidence="8" type="ORF">SAMN04488090_3066</name>
</gene>
<evidence type="ECO:0000256" key="3">
    <source>
        <dbReference type="ARBA" id="ARBA00008397"/>
    </source>
</evidence>
<evidence type="ECO:0000313" key="8">
    <source>
        <dbReference type="EMBL" id="SDM27296.1"/>
    </source>
</evidence>
<dbReference type="OrthoDB" id="9766564at2"/>
<evidence type="ECO:0000256" key="1">
    <source>
        <dbReference type="ARBA" id="ARBA00001165"/>
    </source>
</evidence>
<dbReference type="AlphaFoldDB" id="A0A1G9RVM8"/>
<comment type="similarity">
    <text evidence="3 7">Belongs to the metallo-dependent hydrolases superfamily. Uronate isomerase family.</text>
</comment>
<keyword evidence="6 7" id="KW-0413">Isomerase</keyword>
<dbReference type="GO" id="GO:0019698">
    <property type="term" value="P:D-galacturonate catabolic process"/>
    <property type="evidence" value="ECO:0007669"/>
    <property type="project" value="TreeGrafter"/>
</dbReference>
<keyword evidence="9" id="KW-1185">Reference proteome</keyword>
<dbReference type="GO" id="GO:0042840">
    <property type="term" value="P:D-glucuronate catabolic process"/>
    <property type="evidence" value="ECO:0007669"/>
    <property type="project" value="TreeGrafter"/>
</dbReference>
<dbReference type="STRING" id="563176.SAMN04488090_3066"/>
<dbReference type="EC" id="5.3.1.12" evidence="4 7"/>
<dbReference type="Proteomes" id="UP000198901">
    <property type="component" value="Unassembled WGS sequence"/>
</dbReference>
<proteinExistence type="inferred from homology"/>
<dbReference type="InterPro" id="IPR032466">
    <property type="entry name" value="Metal_Hydrolase"/>
</dbReference>
<dbReference type="EMBL" id="FNGS01000005">
    <property type="protein sequence ID" value="SDM27296.1"/>
    <property type="molecule type" value="Genomic_DNA"/>
</dbReference>
<dbReference type="RefSeq" id="WP_093203948.1">
    <property type="nucleotide sequence ID" value="NZ_FNGS01000005.1"/>
</dbReference>
<dbReference type="Pfam" id="PF02614">
    <property type="entry name" value="UxaC"/>
    <property type="match status" value="1"/>
</dbReference>
<dbReference type="HAMAP" id="MF_00675">
    <property type="entry name" value="UxaC"/>
    <property type="match status" value="1"/>
</dbReference>
<dbReference type="UniPathway" id="UPA00246"/>
<dbReference type="Gene3D" id="3.20.20.140">
    <property type="entry name" value="Metal-dependent hydrolases"/>
    <property type="match status" value="1"/>
</dbReference>
<evidence type="ECO:0000256" key="7">
    <source>
        <dbReference type="HAMAP-Rule" id="MF_00675"/>
    </source>
</evidence>
<dbReference type="PANTHER" id="PTHR30068">
    <property type="entry name" value="URONATE ISOMERASE"/>
    <property type="match status" value="1"/>
</dbReference>
<comment type="catalytic activity">
    <reaction evidence="1 7">
        <text>D-glucuronate = D-fructuronate</text>
        <dbReference type="Rhea" id="RHEA:13049"/>
        <dbReference type="ChEBI" id="CHEBI:58720"/>
        <dbReference type="ChEBI" id="CHEBI:59863"/>
        <dbReference type="EC" id="5.3.1.12"/>
    </reaction>
</comment>
<evidence type="ECO:0000313" key="9">
    <source>
        <dbReference type="Proteomes" id="UP000198901"/>
    </source>
</evidence>
<dbReference type="Gene3D" id="1.10.2020.10">
    <property type="entry name" value="uronate isomerase, domain 2, chain A"/>
    <property type="match status" value="1"/>
</dbReference>
<evidence type="ECO:0000256" key="4">
    <source>
        <dbReference type="ARBA" id="ARBA00012546"/>
    </source>
</evidence>